<sequence>MWHKCALFSPYDLLKTSILSSYKGIYTMENRVNCSIELLSPFGALLTPVEAGQGIATLPIDTLRELAREYHLLVLRGFSSGFSDPETLTEYAGHWGEIMMWPFGAVLDVKEHADTKDHIFDNSYVPLHWDGMYKPTIPEFQLFHCVSAPGQDQGGRTTFVDTTRLLAGADAPLVEEWRRVSITYRIKAVVHYGGEVTSPLVIPHPNGVGEIMRYNEPPTKGERFLNQHALEYHHIAPEAQNTFSQTLRQHLYDPRYYYAHQWLQGDVVIADNFSLLHGREAFTAHSARHLQRVHIQGTPICVNTCIDNAA</sequence>
<dbReference type="InterPro" id="IPR042098">
    <property type="entry name" value="TauD-like_sf"/>
</dbReference>
<evidence type="ECO:0000313" key="5">
    <source>
        <dbReference type="Proteomes" id="UP000007966"/>
    </source>
</evidence>
<proteinExistence type="predicted"/>
<name>Q6D1R7_PECAS</name>
<evidence type="ECO:0000313" key="4">
    <source>
        <dbReference type="EMBL" id="CAG76278.1"/>
    </source>
</evidence>
<dbReference type="STRING" id="218491.ECA3380"/>
<keyword evidence="2" id="KW-0560">Oxidoreductase</keyword>
<comment type="cofactor">
    <cofactor evidence="1">
        <name>Fe(2+)</name>
        <dbReference type="ChEBI" id="CHEBI:29033"/>
    </cofactor>
</comment>
<evidence type="ECO:0000259" key="3">
    <source>
        <dbReference type="Pfam" id="PF02668"/>
    </source>
</evidence>
<dbReference type="Gene3D" id="3.60.130.10">
    <property type="entry name" value="Clavaminate synthase-like"/>
    <property type="match status" value="1"/>
</dbReference>
<evidence type="ECO:0000256" key="2">
    <source>
        <dbReference type="ARBA" id="ARBA00023002"/>
    </source>
</evidence>
<dbReference type="AlphaFoldDB" id="Q6D1R7"/>
<protein>
    <submittedName>
        <fullName evidence="4">Pyoverdine biosynthesis protein</fullName>
    </submittedName>
</protein>
<dbReference type="PANTHER" id="PTHR10696:SF53">
    <property type="entry name" value="TYROSINE ISONITRILE DESATURASE"/>
    <property type="match status" value="1"/>
</dbReference>
<dbReference type="SUPFAM" id="SSF51197">
    <property type="entry name" value="Clavaminate synthase-like"/>
    <property type="match status" value="1"/>
</dbReference>
<evidence type="ECO:0000256" key="1">
    <source>
        <dbReference type="ARBA" id="ARBA00001954"/>
    </source>
</evidence>
<dbReference type="Pfam" id="PF02668">
    <property type="entry name" value="TauD"/>
    <property type="match status" value="1"/>
</dbReference>
<dbReference type="eggNOG" id="COG2175">
    <property type="taxonomic scope" value="Bacteria"/>
</dbReference>
<dbReference type="InterPro" id="IPR050411">
    <property type="entry name" value="AlphaKG_dependent_hydroxylases"/>
</dbReference>
<reference evidence="4" key="1">
    <citation type="submission" date="2004-02" db="EMBL/GenBank/DDBJ databases">
        <title>The genome sequence of the enterobacterial phytopathogen Erwinia carotovora subsp. atroseptica SCRI1043 and functional genomic identification of novel virulence factors.</title>
        <authorList>
            <person name="Bell K.S."/>
            <person name="Sebaihia M."/>
            <person name="Pritchard L."/>
            <person name="Holden M."/>
            <person name="Hyman L.J."/>
            <person name="Holeva M.C."/>
            <person name="Thomson N.R."/>
            <person name="Bentley S.D."/>
            <person name="Churcher C."/>
            <person name="Mungall K."/>
            <person name="Atkin R."/>
            <person name="Bason N."/>
            <person name="Brooks K."/>
            <person name="Chillingworth T."/>
            <person name="Clark K."/>
            <person name="Doggett J."/>
            <person name="Fraser A."/>
            <person name="Hance Z."/>
            <person name="Hauser H."/>
            <person name="Jagels K."/>
            <person name="Moule S."/>
            <person name="Norbertczak H."/>
            <person name="Ormond D."/>
            <person name="Price C."/>
            <person name="Quail M.A."/>
            <person name="Sanders M."/>
            <person name="Walker D."/>
            <person name="Whitehead S."/>
            <person name="Salmond G.P.C."/>
            <person name="Birch P.R.J."/>
            <person name="Barrell B.G."/>
            <person name="Parkhill J."/>
            <person name="Toth I.K."/>
        </authorList>
    </citation>
    <scope>NUCLEOTIDE SEQUENCE</scope>
    <source>
        <strain evidence="4">SCRI1043</strain>
    </source>
</reference>
<feature type="domain" description="TauD/TfdA-like" evidence="3">
    <location>
        <begin position="60"/>
        <end position="293"/>
    </location>
</feature>
<dbReference type="HOGENOM" id="CLU_077936_0_0_6"/>
<accession>Q6D1R7</accession>
<organism evidence="4 5">
    <name type="scientific">Pectobacterium atrosepticum (strain SCRI 1043 / ATCC BAA-672)</name>
    <name type="common">Erwinia carotovora subsp. atroseptica</name>
    <dbReference type="NCBI Taxonomy" id="218491"/>
    <lineage>
        <taxon>Bacteria</taxon>
        <taxon>Pseudomonadati</taxon>
        <taxon>Pseudomonadota</taxon>
        <taxon>Gammaproteobacteria</taxon>
        <taxon>Enterobacterales</taxon>
        <taxon>Pectobacteriaceae</taxon>
        <taxon>Pectobacterium</taxon>
    </lineage>
</organism>
<dbReference type="EMBL" id="BX950851">
    <property type="protein sequence ID" value="CAG76278.1"/>
    <property type="molecule type" value="Genomic_DNA"/>
</dbReference>
<dbReference type="KEGG" id="eca:ECA3380"/>
<dbReference type="PANTHER" id="PTHR10696">
    <property type="entry name" value="GAMMA-BUTYROBETAINE HYDROXYLASE-RELATED"/>
    <property type="match status" value="1"/>
</dbReference>
<keyword evidence="5" id="KW-1185">Reference proteome</keyword>
<gene>
    <name evidence="4" type="primary">pvcB</name>
    <name evidence="4" type="ordered locus">ECA3380</name>
</gene>
<dbReference type="InterPro" id="IPR003819">
    <property type="entry name" value="TauD/TfdA-like"/>
</dbReference>
<dbReference type="Proteomes" id="UP000007966">
    <property type="component" value="Chromosome"/>
</dbReference>
<dbReference type="GO" id="GO:0016706">
    <property type="term" value="F:2-oxoglutarate-dependent dioxygenase activity"/>
    <property type="evidence" value="ECO:0007669"/>
    <property type="project" value="UniProtKB-ARBA"/>
</dbReference>